<dbReference type="PANTHER" id="PTHR44111">
    <property type="entry name" value="ELONGATOR COMPLEX PROTEIN 2"/>
    <property type="match status" value="1"/>
</dbReference>
<keyword evidence="9" id="KW-1185">Reference proteome</keyword>
<dbReference type="OrthoDB" id="27911at2759"/>
<dbReference type="RefSeq" id="XP_004357857.1">
    <property type="nucleotide sequence ID" value="XM_004357800.1"/>
</dbReference>
<dbReference type="InterPro" id="IPR037289">
    <property type="entry name" value="Elp2"/>
</dbReference>
<evidence type="ECO:0000256" key="2">
    <source>
        <dbReference type="ARBA" id="ARBA00004496"/>
    </source>
</evidence>
<sequence>MNWFQFGRDAGVDQPAKQQEQEEDGEEEGGGIDTNTLIYSLKSSSITGVKSLSSKGHIFNVSETTKVKVIVLLESVMSGHEDWVYSVSWYPVNKDDGTQEMCLVSSSTTDKTMIVWRPDPKSGVWMDEVRIGDMGGNILGLYGAVFSPTGEYLLSHGYNGAFHLWGNENHHNNNNNNNNSSRADRVKGWFEIARPQIHGYDLECFTFIHGKNHAIVSGAEEKILRVFLGSQNFIDTVGYLGRRL</sequence>
<dbReference type="GO" id="GO:0033588">
    <property type="term" value="C:elongator holoenzyme complex"/>
    <property type="evidence" value="ECO:0007669"/>
    <property type="project" value="InterPro"/>
</dbReference>
<evidence type="ECO:0000256" key="4">
    <source>
        <dbReference type="ARBA" id="ARBA00022574"/>
    </source>
</evidence>
<dbReference type="STRING" id="1054147.F4PXQ3"/>
<name>F4PXQ3_CACFS</name>
<dbReference type="KEGG" id="dfa:DFA_00141"/>
<dbReference type="InterPro" id="IPR015943">
    <property type="entry name" value="WD40/YVTN_repeat-like_dom_sf"/>
</dbReference>
<evidence type="ECO:0000256" key="1">
    <source>
        <dbReference type="ARBA" id="ARBA00004123"/>
    </source>
</evidence>
<evidence type="ECO:0000256" key="6">
    <source>
        <dbReference type="ARBA" id="ARBA00023242"/>
    </source>
</evidence>
<accession>F4PXQ3</accession>
<organism evidence="8 9">
    <name type="scientific">Cavenderia fasciculata</name>
    <name type="common">Slime mold</name>
    <name type="synonym">Dictyostelium fasciculatum</name>
    <dbReference type="NCBI Taxonomy" id="261658"/>
    <lineage>
        <taxon>Eukaryota</taxon>
        <taxon>Amoebozoa</taxon>
        <taxon>Evosea</taxon>
        <taxon>Eumycetozoa</taxon>
        <taxon>Dictyostelia</taxon>
        <taxon>Acytosteliales</taxon>
        <taxon>Cavenderiaceae</taxon>
        <taxon>Cavenderia</taxon>
    </lineage>
</organism>
<dbReference type="InterPro" id="IPR036322">
    <property type="entry name" value="WD40_repeat_dom_sf"/>
</dbReference>
<keyword evidence="3" id="KW-0963">Cytoplasm</keyword>
<feature type="compositionally biased region" description="Acidic residues" evidence="7">
    <location>
        <begin position="21"/>
        <end position="30"/>
    </location>
</feature>
<dbReference type="EMBL" id="GL883014">
    <property type="protein sequence ID" value="EGG19563.1"/>
    <property type="molecule type" value="Genomic_DNA"/>
</dbReference>
<evidence type="ECO:0008006" key="10">
    <source>
        <dbReference type="Google" id="ProtNLM"/>
    </source>
</evidence>
<dbReference type="AlphaFoldDB" id="F4PXQ3"/>
<protein>
    <recommendedName>
        <fullName evidence="10">WD40 repeat-containing protein</fullName>
    </recommendedName>
</protein>
<comment type="subcellular location">
    <subcellularLocation>
        <location evidence="2">Cytoplasm</location>
    </subcellularLocation>
    <subcellularLocation>
        <location evidence="1">Nucleus</location>
    </subcellularLocation>
</comment>
<dbReference type="GO" id="GO:0005634">
    <property type="term" value="C:nucleus"/>
    <property type="evidence" value="ECO:0007669"/>
    <property type="project" value="UniProtKB-SubCell"/>
</dbReference>
<dbReference type="Gene3D" id="2.130.10.10">
    <property type="entry name" value="YVTN repeat-like/Quinoprotein amine dehydrogenase"/>
    <property type="match status" value="1"/>
</dbReference>
<reference evidence="9" key="1">
    <citation type="journal article" date="2011" name="Genome Res.">
        <title>Phylogeny-wide analysis of social amoeba genomes highlights ancient origins for complex intercellular communication.</title>
        <authorList>
            <person name="Heidel A.J."/>
            <person name="Lawal H.M."/>
            <person name="Felder M."/>
            <person name="Schilde C."/>
            <person name="Helps N.R."/>
            <person name="Tunggal B."/>
            <person name="Rivero F."/>
            <person name="John U."/>
            <person name="Schleicher M."/>
            <person name="Eichinger L."/>
            <person name="Platzer M."/>
            <person name="Noegel A.A."/>
            <person name="Schaap P."/>
            <person name="Gloeckner G."/>
        </authorList>
    </citation>
    <scope>NUCLEOTIDE SEQUENCE [LARGE SCALE GENOMIC DNA]</scope>
    <source>
        <strain evidence="9">SH3</strain>
    </source>
</reference>
<dbReference type="GO" id="GO:0002098">
    <property type="term" value="P:tRNA wobble uridine modification"/>
    <property type="evidence" value="ECO:0007669"/>
    <property type="project" value="InterPro"/>
</dbReference>
<evidence type="ECO:0000256" key="3">
    <source>
        <dbReference type="ARBA" id="ARBA00022490"/>
    </source>
</evidence>
<keyword evidence="4" id="KW-0853">WD repeat</keyword>
<dbReference type="Proteomes" id="UP000007797">
    <property type="component" value="Unassembled WGS sequence"/>
</dbReference>
<gene>
    <name evidence="8" type="ORF">DFA_00141</name>
</gene>
<dbReference type="SUPFAM" id="SSF50978">
    <property type="entry name" value="WD40 repeat-like"/>
    <property type="match status" value="1"/>
</dbReference>
<keyword evidence="5" id="KW-0677">Repeat</keyword>
<evidence type="ECO:0000256" key="5">
    <source>
        <dbReference type="ARBA" id="ARBA00022737"/>
    </source>
</evidence>
<evidence type="ECO:0000313" key="8">
    <source>
        <dbReference type="EMBL" id="EGG19563.1"/>
    </source>
</evidence>
<dbReference type="GeneID" id="14871697"/>
<proteinExistence type="predicted"/>
<evidence type="ECO:0000313" key="9">
    <source>
        <dbReference type="Proteomes" id="UP000007797"/>
    </source>
</evidence>
<evidence type="ECO:0000256" key="7">
    <source>
        <dbReference type="SAM" id="MobiDB-lite"/>
    </source>
</evidence>
<dbReference type="PANTHER" id="PTHR44111:SF1">
    <property type="entry name" value="ELONGATOR COMPLEX PROTEIN 2"/>
    <property type="match status" value="1"/>
</dbReference>
<feature type="region of interest" description="Disordered" evidence="7">
    <location>
        <begin position="1"/>
        <end position="33"/>
    </location>
</feature>
<dbReference type="GO" id="GO:0005737">
    <property type="term" value="C:cytoplasm"/>
    <property type="evidence" value="ECO:0007669"/>
    <property type="project" value="UniProtKB-SubCell"/>
</dbReference>
<keyword evidence="6" id="KW-0539">Nucleus</keyword>